<dbReference type="EMBL" id="CP010310">
    <property type="protein sequence ID" value="AJC19643.1"/>
    <property type="molecule type" value="Genomic_DNA"/>
</dbReference>
<dbReference type="KEGG" id="ppul:RO07_02560"/>
<dbReference type="Proteomes" id="UP000035086">
    <property type="component" value="Chromosome"/>
</dbReference>
<sequence length="162" mass="17434">MMASDLAARFTQRMEEAVACSVAHVHRGGIPFAAVVVDADGTVLGRGVNRVRERHDPTAHAEVEAIRDACRATGRPHLHGTTLLASGEPCAMCYLSALYAGVSQVLFAVDRNEAAVHGFDYRNTYALFASDPLDWRSPAVHKLPVPGAMQPFLAFRSGVMTS</sequence>
<reference evidence="4" key="1">
    <citation type="submission" date="2014-12" db="EMBL/GenBank/DDBJ databases">
        <title>Complete Genome Sequencing of Pandoraea pulmonicola DSM 16583.</title>
        <authorList>
            <person name="Chan K.-G."/>
        </authorList>
    </citation>
    <scope>NUCLEOTIDE SEQUENCE [LARGE SCALE GENOMIC DNA]</scope>
    <source>
        <strain evidence="4">DSM 16583</strain>
    </source>
</reference>
<evidence type="ECO:0000313" key="2">
    <source>
        <dbReference type="EMBL" id="AJC19643.1"/>
    </source>
</evidence>
<dbReference type="Proteomes" id="UP000254589">
    <property type="component" value="Unassembled WGS sequence"/>
</dbReference>
<dbReference type="RefSeq" id="WP_039404953.1">
    <property type="nucleotide sequence ID" value="NZ_CP010310.2"/>
</dbReference>
<gene>
    <name evidence="3" type="primary">guaD_1</name>
    <name evidence="3" type="ORF">NCTC13159_03774</name>
    <name evidence="2" type="ORF">RO07_02560</name>
</gene>
<dbReference type="InterPro" id="IPR002125">
    <property type="entry name" value="CMP_dCMP_dom"/>
</dbReference>
<keyword evidence="3" id="KW-0378">Hydrolase</keyword>
<dbReference type="PANTHER" id="PTHR11079:SF161">
    <property type="entry name" value="CMP_DCMP-TYPE DEAMINASE DOMAIN-CONTAINING PROTEIN"/>
    <property type="match status" value="1"/>
</dbReference>
<dbReference type="GO" id="GO:0006152">
    <property type="term" value="P:purine nucleoside catabolic process"/>
    <property type="evidence" value="ECO:0007669"/>
    <property type="project" value="TreeGrafter"/>
</dbReference>
<accession>A0AAJ4ZFG2</accession>
<organism evidence="3 5">
    <name type="scientific">Pandoraea pulmonicola</name>
    <dbReference type="NCBI Taxonomy" id="93221"/>
    <lineage>
        <taxon>Bacteria</taxon>
        <taxon>Pseudomonadati</taxon>
        <taxon>Pseudomonadota</taxon>
        <taxon>Betaproteobacteria</taxon>
        <taxon>Burkholderiales</taxon>
        <taxon>Burkholderiaceae</taxon>
        <taxon>Pandoraea</taxon>
    </lineage>
</organism>
<protein>
    <submittedName>
        <fullName evidence="3">Guanine deaminase</fullName>
        <ecNumber evidence="3">3.5.4.3</ecNumber>
    </submittedName>
    <submittedName>
        <fullName evidence="2">tRNA-specific adenosine deaminase</fullName>
    </submittedName>
</protein>
<dbReference type="SUPFAM" id="SSF53927">
    <property type="entry name" value="Cytidine deaminase-like"/>
    <property type="match status" value="1"/>
</dbReference>
<dbReference type="AlphaFoldDB" id="A0AAJ4ZFG2"/>
<evidence type="ECO:0000259" key="1">
    <source>
        <dbReference type="PROSITE" id="PS51747"/>
    </source>
</evidence>
<dbReference type="CDD" id="cd01285">
    <property type="entry name" value="nucleoside_deaminase"/>
    <property type="match status" value="1"/>
</dbReference>
<dbReference type="Pfam" id="PF00383">
    <property type="entry name" value="dCMP_cyt_deam_1"/>
    <property type="match status" value="1"/>
</dbReference>
<evidence type="ECO:0000313" key="3">
    <source>
        <dbReference type="EMBL" id="SUA92251.1"/>
    </source>
</evidence>
<reference evidence="3 5" key="3">
    <citation type="submission" date="2018-06" db="EMBL/GenBank/DDBJ databases">
        <authorList>
            <consortium name="Pathogen Informatics"/>
            <person name="Doyle S."/>
        </authorList>
    </citation>
    <scope>NUCLEOTIDE SEQUENCE [LARGE SCALE GENOMIC DNA]</scope>
    <source>
        <strain evidence="3 5">NCTC13159</strain>
    </source>
</reference>
<dbReference type="InterPro" id="IPR016193">
    <property type="entry name" value="Cytidine_deaminase-like"/>
</dbReference>
<evidence type="ECO:0000313" key="4">
    <source>
        <dbReference type="Proteomes" id="UP000035086"/>
    </source>
</evidence>
<reference evidence="2" key="2">
    <citation type="submission" date="2016-11" db="EMBL/GenBank/DDBJ databases">
        <title>Complete Genome Sequencing of Pandoraea pulmonicola DSM 16583.</title>
        <authorList>
            <person name="Chan K.-G."/>
        </authorList>
    </citation>
    <scope>NUCLEOTIDE SEQUENCE</scope>
    <source>
        <strain evidence="2">DSM 16583</strain>
    </source>
</reference>
<dbReference type="Gene3D" id="3.40.140.10">
    <property type="entry name" value="Cytidine Deaminase, domain 2"/>
    <property type="match status" value="1"/>
</dbReference>
<dbReference type="GO" id="GO:0008892">
    <property type="term" value="F:guanine deaminase activity"/>
    <property type="evidence" value="ECO:0007669"/>
    <property type="project" value="UniProtKB-EC"/>
</dbReference>
<dbReference type="GO" id="GO:0047974">
    <property type="term" value="F:guanosine deaminase activity"/>
    <property type="evidence" value="ECO:0007669"/>
    <property type="project" value="TreeGrafter"/>
</dbReference>
<evidence type="ECO:0000313" key="5">
    <source>
        <dbReference type="Proteomes" id="UP000254589"/>
    </source>
</evidence>
<dbReference type="PROSITE" id="PS51747">
    <property type="entry name" value="CYT_DCMP_DEAMINASES_2"/>
    <property type="match status" value="1"/>
</dbReference>
<keyword evidence="4" id="KW-1185">Reference proteome</keyword>
<feature type="domain" description="CMP/dCMP-type deaminase" evidence="1">
    <location>
        <begin position="5"/>
        <end position="122"/>
    </location>
</feature>
<name>A0AAJ4ZFG2_PANPU</name>
<dbReference type="EMBL" id="UGSJ01000001">
    <property type="protein sequence ID" value="SUA92251.1"/>
    <property type="molecule type" value="Genomic_DNA"/>
</dbReference>
<proteinExistence type="predicted"/>
<dbReference type="EC" id="3.5.4.3" evidence="3"/>
<dbReference type="PANTHER" id="PTHR11079">
    <property type="entry name" value="CYTOSINE DEAMINASE FAMILY MEMBER"/>
    <property type="match status" value="1"/>
</dbReference>